<evidence type="ECO:0000256" key="1">
    <source>
        <dbReference type="SAM" id="Phobius"/>
    </source>
</evidence>
<evidence type="ECO:0000313" key="3">
    <source>
        <dbReference type="Proteomes" id="UP000186804"/>
    </source>
</evidence>
<accession>A0A1J4MVN8</accession>
<dbReference type="OrthoDB" id="341661at2759"/>
<protein>
    <submittedName>
        <fullName evidence="2">Uncharacterized protein</fullName>
    </submittedName>
</protein>
<sequence>MTYSTCQINIVNQQILKILKFSIVLFLLYLLPKIYCSAIEKNENRQKQLIRRSVTDTPVTFVRADNMASLSSSPQSSLISSTKTYKSSTQENIRKIANITVVKSLSIARVVEACNYQKNLKGEARNRFFFLKCEYADEKKYILVPEVNPKTLLPILESTERKVIVPWKLNLEGARSALAYSYLLIKPSLQYSVISECVVLPIEKVLLGNPKVPKLAPKLYDCSNGKKVFPKTFISILAKVDAYFETRPERWYYELERAYRVSKYKYYYKPNSKSKEIELYLHPRYFVILNKLNEEIMNDILFVERLSAIPYLNIIMELKSSSFLHKLLLGKSFADQKVLVGRWYRRILRVIWLPFFTLALFMFQNGYKLHCDIHTRNMMIEIDPNFGQKNWTVTQTMNVLGTITPLSMKIIDIGNTITMNTVERQNINDPCKRYERRPYEDIGVIDLRVLERLTEPAKAPNYLPTENKVYSDDTPIEELESIRSIIRRYNKKLVTLRNEIRSISKWEACRIEKVDKKIRRLHKDKSTYPCRFVDQREALIRACIILKKYTSEQFLGVPSCALEPIIPNSNKVTINISRNKKI</sequence>
<feature type="transmembrane region" description="Helical" evidence="1">
    <location>
        <begin position="18"/>
        <end position="36"/>
    </location>
</feature>
<reference evidence="2 3" key="1">
    <citation type="submission" date="2016-10" db="EMBL/GenBank/DDBJ databases">
        <title>Reductive evolution of mitochondrial metabolism and differential evolution of invasion-related proteins in Cryptosporidium.</title>
        <authorList>
            <person name="Liu S."/>
            <person name="Roellig D.M."/>
            <person name="Guo Y."/>
            <person name="Li N."/>
            <person name="Frace M.A."/>
            <person name="Tang K."/>
            <person name="Zhang L."/>
            <person name="Feng Y."/>
            <person name="Xiao L."/>
        </authorList>
    </citation>
    <scope>NUCLEOTIDE SEQUENCE [LARGE SCALE GENOMIC DNA]</scope>
    <source>
        <strain evidence="2">30847</strain>
    </source>
</reference>
<comment type="caution">
    <text evidence="2">The sequence shown here is derived from an EMBL/GenBank/DDBJ whole genome shotgun (WGS) entry which is preliminary data.</text>
</comment>
<organism evidence="2 3">
    <name type="scientific">Cryptosporidium andersoni</name>
    <dbReference type="NCBI Taxonomy" id="117008"/>
    <lineage>
        <taxon>Eukaryota</taxon>
        <taxon>Sar</taxon>
        <taxon>Alveolata</taxon>
        <taxon>Apicomplexa</taxon>
        <taxon>Conoidasida</taxon>
        <taxon>Coccidia</taxon>
        <taxon>Eucoccidiorida</taxon>
        <taxon>Eimeriorina</taxon>
        <taxon>Cryptosporidiidae</taxon>
        <taxon>Cryptosporidium</taxon>
    </lineage>
</organism>
<gene>
    <name evidence="2" type="ORF">cand_033960</name>
</gene>
<evidence type="ECO:0000313" key="2">
    <source>
        <dbReference type="EMBL" id="OII78338.1"/>
    </source>
</evidence>
<keyword evidence="1" id="KW-0472">Membrane</keyword>
<dbReference type="Proteomes" id="UP000186804">
    <property type="component" value="Unassembled WGS sequence"/>
</dbReference>
<keyword evidence="1" id="KW-0812">Transmembrane</keyword>
<dbReference type="GeneID" id="92367580"/>
<keyword evidence="1" id="KW-1133">Transmembrane helix</keyword>
<dbReference type="EMBL" id="LRBS01000002">
    <property type="protein sequence ID" value="OII78338.1"/>
    <property type="molecule type" value="Genomic_DNA"/>
</dbReference>
<dbReference type="VEuPathDB" id="CryptoDB:cand_033960"/>
<keyword evidence="3" id="KW-1185">Reference proteome</keyword>
<dbReference type="RefSeq" id="XP_067070184.1">
    <property type="nucleotide sequence ID" value="XM_067213622.1"/>
</dbReference>
<dbReference type="AlphaFoldDB" id="A0A1J4MVN8"/>
<name>A0A1J4MVN8_9CRYT</name>
<proteinExistence type="predicted"/>